<dbReference type="InterPro" id="IPR007123">
    <property type="entry name" value="Gelsolin-like_dom"/>
</dbReference>
<dbReference type="Gene3D" id="3.40.50.410">
    <property type="entry name" value="von Willebrand factor, type A domain"/>
    <property type="match status" value="1"/>
</dbReference>
<dbReference type="Pfam" id="PF04815">
    <property type="entry name" value="Sec23_helical"/>
    <property type="match status" value="1"/>
</dbReference>
<dbReference type="Gene3D" id="2.60.40.1670">
    <property type="entry name" value="beta-sandwich domain of Sec23/24"/>
    <property type="match status" value="2"/>
</dbReference>
<dbReference type="InterPro" id="IPR029006">
    <property type="entry name" value="ADF-H/Gelsolin-like_dom_sf"/>
</dbReference>
<protein>
    <recommendedName>
        <fullName evidence="11">Protein transport protein SEC23</fullName>
    </recommendedName>
</protein>
<keyword evidence="5 11" id="KW-0862">Zinc</keyword>
<evidence type="ECO:0000256" key="6">
    <source>
        <dbReference type="ARBA" id="ARBA00022892"/>
    </source>
</evidence>
<dbReference type="GO" id="GO:0030127">
    <property type="term" value="C:COPII vesicle coat"/>
    <property type="evidence" value="ECO:0007669"/>
    <property type="project" value="InterPro"/>
</dbReference>
<name>A0A8J5YYF9_9ROSI</name>
<dbReference type="GO" id="GO:0070971">
    <property type="term" value="C:endoplasmic reticulum exit site"/>
    <property type="evidence" value="ECO:0007669"/>
    <property type="project" value="TreeGrafter"/>
</dbReference>
<comment type="caution">
    <text evidence="17">The sequence shown here is derived from an EMBL/GenBank/DDBJ whole genome shotgun (WGS) entry which is preliminary data.</text>
</comment>
<dbReference type="Gene3D" id="1.20.120.730">
    <property type="entry name" value="Sec23/Sec24 helical domain"/>
    <property type="match status" value="1"/>
</dbReference>
<evidence type="ECO:0000259" key="16">
    <source>
        <dbReference type="Pfam" id="PF08033"/>
    </source>
</evidence>
<keyword evidence="8 11" id="KW-0472">Membrane</keyword>
<sequence>MANSDPEGVDGVRMTWNVWPRTKLEASKCVIPLAASIAPIRPHSDIPTLPYAPLRCRTCSAVLNAYSRVDFLAKIWICPFCYQRNQFPPHYAMISETNLPCELYPQYTTVQYTLQTNPDPNNPSNAPQLQPVFVFVLDTCMIEEELVFAKSALKQAIGLLPEQALVGFVSFGTQALVHELGFTEMSKVYVFKGSKEISKEQVLEQLGLRAAGRRPTAGYPKGLQNGYTNTVVNRFLLPASDCEFTLNSLLDELQTDQWPVQAGQRASRCTGVALSVAAGLLGACLPGTGARIIALVGGPCTEGPGTIVSKDLSEPVRSHKDLFKDAAPYFKKAVKFYDSLAKQLVDQGHVLDLFASALDQVGVAEMKVAIERTGGLVVLAESFGHSVFKDSFKRVFEDGELSLGLCFNILCWHNYVGLISLPKGFKEKDGFPVRRCTKDHRESFLFVILMDEIMEGILNILVYMLIVYDYVLVDEIKGYKVGVQVDVAWGDSGMLEIGCSKEIKVQGIIGPCTSLEKKGPNVSDTVIGEGNTTTWKMCGLDKSTCLTVIFDLSSTDQSNVPETVNPQFYLQFLTRQWVGISVSTEELIHGFDQETAAVVMARIASLKMETEEGFDATRWLDRNLIRFCSKFGNYRENDPSSFSLNPCFSLFPQFIFNLRRSQFVQVFNNSPDETAYFRVLLNKENITNAAVMVQPSLISYSFNSPPQPALLDVASISADRILLLDSYFSIVVFHGITIAQWRNMGYQNQPEHQAFALLLEAPQVDAQIIIRDRFPVPRLVVCDQHGSQARFLLAKLNPSATYNNATDIAPGSDIIFTDDVSLQVFCEHLQRLAVQS</sequence>
<evidence type="ECO:0000256" key="8">
    <source>
        <dbReference type="ARBA" id="ARBA00023136"/>
    </source>
</evidence>
<feature type="domain" description="Gelsolin-like" evidence="12">
    <location>
        <begin position="705"/>
        <end position="792"/>
    </location>
</feature>
<keyword evidence="3 11" id="KW-0479">Metal-binding</keyword>
<evidence type="ECO:0000256" key="5">
    <source>
        <dbReference type="ARBA" id="ARBA00022833"/>
    </source>
</evidence>
<evidence type="ECO:0000256" key="9">
    <source>
        <dbReference type="ARBA" id="ARBA00023329"/>
    </source>
</evidence>
<dbReference type="Gene3D" id="2.30.30.380">
    <property type="entry name" value="Zn-finger domain of Sec23/24"/>
    <property type="match status" value="1"/>
</dbReference>
<feature type="domain" description="Sec23/Sec24 beta-sandwich" evidence="16">
    <location>
        <begin position="493"/>
        <end position="574"/>
    </location>
</feature>
<keyword evidence="2 11" id="KW-0813">Transport</keyword>
<dbReference type="PANTHER" id="PTHR11141">
    <property type="entry name" value="PROTEIN TRANSPORT PROTEIN SEC23"/>
    <property type="match status" value="1"/>
</dbReference>
<evidence type="ECO:0000256" key="11">
    <source>
        <dbReference type="RuleBase" id="RU365030"/>
    </source>
</evidence>
<dbReference type="OrthoDB" id="10256289at2759"/>
<dbReference type="InterPro" id="IPR006895">
    <property type="entry name" value="Znf_Sec23_Sec24"/>
</dbReference>
<evidence type="ECO:0000256" key="10">
    <source>
        <dbReference type="ARBA" id="ARBA00025471"/>
    </source>
</evidence>
<dbReference type="AlphaFoldDB" id="A0A8J5YYF9"/>
<evidence type="ECO:0000259" key="14">
    <source>
        <dbReference type="Pfam" id="PF04811"/>
    </source>
</evidence>
<dbReference type="InterPro" id="IPR012990">
    <property type="entry name" value="Beta-sandwich_Sec23_24"/>
</dbReference>
<evidence type="ECO:0000256" key="7">
    <source>
        <dbReference type="ARBA" id="ARBA00022927"/>
    </source>
</evidence>
<dbReference type="InterPro" id="IPR036174">
    <property type="entry name" value="Znf_Sec23_Sec24_sf"/>
</dbReference>
<reference evidence="17 18" key="1">
    <citation type="journal article" date="2021" name="bioRxiv">
        <title>The Gossypium anomalum genome as a resource for cotton improvement and evolutionary analysis of hybrid incompatibility.</title>
        <authorList>
            <person name="Grover C.E."/>
            <person name="Yuan D."/>
            <person name="Arick M.A."/>
            <person name="Miller E.R."/>
            <person name="Hu G."/>
            <person name="Peterson D.G."/>
            <person name="Wendel J.F."/>
            <person name="Udall J.A."/>
        </authorList>
    </citation>
    <scope>NUCLEOTIDE SEQUENCE [LARGE SCALE GENOMIC DNA]</scope>
    <source>
        <strain evidence="17">JFW-Udall</strain>
        <tissue evidence="17">Leaf</tissue>
    </source>
</reference>
<keyword evidence="4 11" id="KW-0256">Endoplasmic reticulum</keyword>
<dbReference type="InterPro" id="IPR037364">
    <property type="entry name" value="Sec23"/>
</dbReference>
<feature type="domain" description="Sec23/Sec24 trunk" evidence="14">
    <location>
        <begin position="130"/>
        <end position="396"/>
    </location>
</feature>
<evidence type="ECO:0000259" key="12">
    <source>
        <dbReference type="Pfam" id="PF00626"/>
    </source>
</evidence>
<evidence type="ECO:0000256" key="2">
    <source>
        <dbReference type="ARBA" id="ARBA00022448"/>
    </source>
</evidence>
<evidence type="ECO:0000259" key="13">
    <source>
        <dbReference type="Pfam" id="PF04810"/>
    </source>
</evidence>
<dbReference type="Pfam" id="PF00626">
    <property type="entry name" value="Gelsolin"/>
    <property type="match status" value="1"/>
</dbReference>
<feature type="domain" description="Sec23/Sec24 helical" evidence="15">
    <location>
        <begin position="592"/>
        <end position="689"/>
    </location>
</feature>
<gene>
    <name evidence="17" type="ORF">CXB51_005414</name>
</gene>
<dbReference type="SUPFAM" id="SSF81811">
    <property type="entry name" value="Helical domain of Sec23/24"/>
    <property type="match status" value="1"/>
</dbReference>
<keyword evidence="9 11" id="KW-0968">Cytoplasmic vesicle</keyword>
<dbReference type="GO" id="GO:0005789">
    <property type="term" value="C:endoplasmic reticulum membrane"/>
    <property type="evidence" value="ECO:0007669"/>
    <property type="project" value="UniProtKB-SubCell"/>
</dbReference>
<evidence type="ECO:0000313" key="18">
    <source>
        <dbReference type="Proteomes" id="UP000701853"/>
    </source>
</evidence>
<dbReference type="Pfam" id="PF04810">
    <property type="entry name" value="zf-Sec23_Sec24"/>
    <property type="match status" value="1"/>
</dbReference>
<dbReference type="InterPro" id="IPR036175">
    <property type="entry name" value="Sec23/24_helical_dom_sf"/>
</dbReference>
<comment type="subcellular location">
    <subcellularLocation>
        <location evidence="11">Cytoplasmic vesicle</location>
        <location evidence="11">COPII-coated vesicle membrane</location>
        <topology evidence="11">Peripheral membrane protein</topology>
        <orientation evidence="11">Cytoplasmic side</orientation>
    </subcellularLocation>
    <subcellularLocation>
        <location evidence="11">Endoplasmic reticulum membrane</location>
        <topology evidence="11">Peripheral membrane protein</topology>
        <orientation evidence="11">Cytoplasmic side</orientation>
    </subcellularLocation>
</comment>
<dbReference type="SUPFAM" id="SSF53300">
    <property type="entry name" value="vWA-like"/>
    <property type="match status" value="1"/>
</dbReference>
<dbReference type="Pfam" id="PF04811">
    <property type="entry name" value="Sec23_trunk"/>
    <property type="match status" value="1"/>
</dbReference>
<keyword evidence="18" id="KW-1185">Reference proteome</keyword>
<proteinExistence type="inferred from homology"/>
<dbReference type="InterPro" id="IPR006900">
    <property type="entry name" value="Sec23/24_helical_dom"/>
</dbReference>
<dbReference type="FunFam" id="2.30.30.380:FF:000001">
    <property type="entry name" value="Protein transport protein SEC23"/>
    <property type="match status" value="1"/>
</dbReference>
<dbReference type="GO" id="GO:0006886">
    <property type="term" value="P:intracellular protein transport"/>
    <property type="evidence" value="ECO:0007669"/>
    <property type="project" value="InterPro"/>
</dbReference>
<keyword evidence="11" id="KW-0963">Cytoplasm</keyword>
<evidence type="ECO:0000256" key="3">
    <source>
        <dbReference type="ARBA" id="ARBA00022723"/>
    </source>
</evidence>
<dbReference type="InterPro" id="IPR036465">
    <property type="entry name" value="vWFA_dom_sf"/>
</dbReference>
<dbReference type="InterPro" id="IPR037550">
    <property type="entry name" value="Sec23_C"/>
</dbReference>
<keyword evidence="7 11" id="KW-0653">Protein transport</keyword>
<dbReference type="GO" id="GO:0090110">
    <property type="term" value="P:COPII-coated vesicle cargo loading"/>
    <property type="evidence" value="ECO:0007669"/>
    <property type="project" value="TreeGrafter"/>
</dbReference>
<evidence type="ECO:0000313" key="17">
    <source>
        <dbReference type="EMBL" id="KAG8498993.1"/>
    </source>
</evidence>
<dbReference type="GO" id="GO:0008270">
    <property type="term" value="F:zinc ion binding"/>
    <property type="evidence" value="ECO:0007669"/>
    <property type="project" value="InterPro"/>
</dbReference>
<dbReference type="InterPro" id="IPR006896">
    <property type="entry name" value="Sec23/24_trunk_dom"/>
</dbReference>
<accession>A0A8J5YYF9</accession>
<dbReference type="FunFam" id="3.40.20.10:FF:000014">
    <property type="entry name" value="Protein transport protein SEC23"/>
    <property type="match status" value="1"/>
</dbReference>
<dbReference type="EMBL" id="JAHUZN010000003">
    <property type="protein sequence ID" value="KAG8498993.1"/>
    <property type="molecule type" value="Genomic_DNA"/>
</dbReference>
<dbReference type="Proteomes" id="UP000701853">
    <property type="component" value="Chromosome 3"/>
</dbReference>
<organism evidence="17 18">
    <name type="scientific">Gossypium anomalum</name>
    <dbReference type="NCBI Taxonomy" id="47600"/>
    <lineage>
        <taxon>Eukaryota</taxon>
        <taxon>Viridiplantae</taxon>
        <taxon>Streptophyta</taxon>
        <taxon>Embryophyta</taxon>
        <taxon>Tracheophyta</taxon>
        <taxon>Spermatophyta</taxon>
        <taxon>Magnoliopsida</taxon>
        <taxon>eudicotyledons</taxon>
        <taxon>Gunneridae</taxon>
        <taxon>Pentapetalae</taxon>
        <taxon>rosids</taxon>
        <taxon>malvids</taxon>
        <taxon>Malvales</taxon>
        <taxon>Malvaceae</taxon>
        <taxon>Malvoideae</taxon>
        <taxon>Gossypium</taxon>
    </lineage>
</organism>
<dbReference type="InterPro" id="IPR036180">
    <property type="entry name" value="Gelsolin-like_dom_sf"/>
</dbReference>
<keyword evidence="6 11" id="KW-0931">ER-Golgi transport</keyword>
<dbReference type="CDD" id="cd11287">
    <property type="entry name" value="Sec23_C"/>
    <property type="match status" value="1"/>
</dbReference>
<feature type="domain" description="Zinc finger Sec23/Sec24-type" evidence="13">
    <location>
        <begin position="53"/>
        <end position="91"/>
    </location>
</feature>
<evidence type="ECO:0000256" key="4">
    <source>
        <dbReference type="ARBA" id="ARBA00022824"/>
    </source>
</evidence>
<dbReference type="SUPFAM" id="SSF82919">
    <property type="entry name" value="Zn-finger domain of Sec23/24"/>
    <property type="match status" value="1"/>
</dbReference>
<dbReference type="FunFam" id="3.40.50.410:FF:000008">
    <property type="entry name" value="Protein transport protein SEC23"/>
    <property type="match status" value="1"/>
</dbReference>
<comment type="similarity">
    <text evidence="1 11">Belongs to the SEC23/SEC24 family. SEC23 subfamily.</text>
</comment>
<dbReference type="GO" id="GO:0005096">
    <property type="term" value="F:GTPase activator activity"/>
    <property type="evidence" value="ECO:0007669"/>
    <property type="project" value="TreeGrafter"/>
</dbReference>
<dbReference type="PANTHER" id="PTHR11141:SF0">
    <property type="entry name" value="PROTEIN TRANSPORT PROTEIN SEC23"/>
    <property type="match status" value="1"/>
</dbReference>
<dbReference type="Gene3D" id="3.40.20.10">
    <property type="entry name" value="Severin"/>
    <property type="match status" value="1"/>
</dbReference>
<dbReference type="SUPFAM" id="SSF81995">
    <property type="entry name" value="beta-sandwich domain of Sec23/24"/>
    <property type="match status" value="1"/>
</dbReference>
<dbReference type="Pfam" id="PF08033">
    <property type="entry name" value="Sec23_BS"/>
    <property type="match status" value="1"/>
</dbReference>
<dbReference type="SUPFAM" id="SSF82754">
    <property type="entry name" value="C-terminal, gelsolin-like domain of Sec23/24"/>
    <property type="match status" value="1"/>
</dbReference>
<evidence type="ECO:0000259" key="15">
    <source>
        <dbReference type="Pfam" id="PF04815"/>
    </source>
</evidence>
<evidence type="ECO:0000256" key="1">
    <source>
        <dbReference type="ARBA" id="ARBA00009210"/>
    </source>
</evidence>
<comment type="function">
    <text evidence="10 11">Component of the coat protein complex II (COPII) which promotes the formation of transport vesicles from the endoplasmic reticulum (ER). The coat has two main functions, the physical deformation of the endoplasmic reticulum membrane into vesicles and the selection of cargo molecules.</text>
</comment>
<dbReference type="FunFam" id="1.20.120.730:FF:000005">
    <property type="entry name" value="Protein transport protein SEC23"/>
    <property type="match status" value="1"/>
</dbReference>